<feature type="region of interest" description="Disordered" evidence="1">
    <location>
        <begin position="1113"/>
        <end position="1134"/>
    </location>
</feature>
<dbReference type="InterPro" id="IPR035969">
    <property type="entry name" value="Rab-GAP_TBC_sf"/>
</dbReference>
<organism evidence="3 4">
    <name type="scientific">Ectocarpus siliculosus</name>
    <name type="common">Brown alga</name>
    <name type="synonym">Conferva siliculosa</name>
    <dbReference type="NCBI Taxonomy" id="2880"/>
    <lineage>
        <taxon>Eukaryota</taxon>
        <taxon>Sar</taxon>
        <taxon>Stramenopiles</taxon>
        <taxon>Ochrophyta</taxon>
        <taxon>PX clade</taxon>
        <taxon>Phaeophyceae</taxon>
        <taxon>Ectocarpales</taxon>
        <taxon>Ectocarpaceae</taxon>
        <taxon>Ectocarpus</taxon>
    </lineage>
</organism>
<feature type="compositionally biased region" description="Basic residues" evidence="1">
    <location>
        <begin position="894"/>
        <end position="905"/>
    </location>
</feature>
<accession>D7FQU6</accession>
<feature type="domain" description="Rab-GAP TBC" evidence="2">
    <location>
        <begin position="966"/>
        <end position="1347"/>
    </location>
</feature>
<dbReference type="InterPro" id="IPR000195">
    <property type="entry name" value="Rab-GAP-TBC_dom"/>
</dbReference>
<dbReference type="GO" id="GO:0005096">
    <property type="term" value="F:GTPase activator activity"/>
    <property type="evidence" value="ECO:0007669"/>
    <property type="project" value="TreeGrafter"/>
</dbReference>
<feature type="region of interest" description="Disordered" evidence="1">
    <location>
        <begin position="483"/>
        <end position="789"/>
    </location>
</feature>
<dbReference type="Gene3D" id="1.10.472.80">
    <property type="entry name" value="Ypt/Rab-GAP domain of gyp1p, domain 3"/>
    <property type="match status" value="1"/>
</dbReference>
<feature type="region of interest" description="Disordered" evidence="1">
    <location>
        <begin position="1165"/>
        <end position="1201"/>
    </location>
</feature>
<dbReference type="PANTHER" id="PTHR47219:SF9">
    <property type="entry name" value="GTPASE ACTIVATING PROTEIN AND CENTROSOME-ASSOCIATED, ISOFORM B"/>
    <property type="match status" value="1"/>
</dbReference>
<feature type="compositionally biased region" description="Acidic residues" evidence="1">
    <location>
        <begin position="595"/>
        <end position="605"/>
    </location>
</feature>
<sequence length="1451" mass="153384">MPFFLKPESGSGASDLLDERLRSLTLQLKASEEACQALLPSVEAFIKGTRQMCRGAGDAASAFGAVLELDSDRTAGGTGPLKQLPAAAAAAAGTDSRSSLAHGHHGDGGGDGLEATEGAEGKGGAKPEASGGRDGPASTAGRRASGESMRAKLLALQLTECANEMEEHLRVQVVKPVARVLEGRNDVQAVLRERLLIADRLAEAHSDYAKSVSRYQSSIFDNVSGGPPPEVVVLGDRVVGASDAFAEAHGRAEEVLTKRLAERGRCLREAASSLKAAQAGFFVRASRCVSSSVVWESPDDVLSRATGDLQNTTRSTAEDTRKPPAASHVAKPKAVVVSTDAAFEGGKEERDGGAAGSQAKSAVFSTGIHDRDTVKGKWKKGGDYDGLRNDSSKRRRNSGWFKRLASSFQTNRPRSASEELLEEERMPSPFNDNADEYDSGGDDDKKLCLRSIPRATASSSAKSPKGKLLFGGEDFWDGNSSLRNGNTAELATEAAATSSPDAGSDASATGAVADSDSGGGGGGGSGVEPQVETEGEDTDYETGSNTTEGFGSDDAGDLWDGRRSTLMAPLDRTSFMPNDNGHKSEEEEEWHVPPEEESNGDEPEGGDSCGKGAAGSPSGAEEEEGVELMPGAHPEVGVAETSKEEGGASRSGIISPASDVDGTVPPAAENDGAPESARSVKGGRDRVDEERDGGRGGGLVKDSGDSVAEGAKAEDISSPVPTRRSPYLVHCSPSRAPPSILPVLPEPGPKEDGVEDPLPPVAIEQRRTPSPLCKITASPAISDGSSCKESPRAWRLSWWAKASDRHPLPPPNDDGDNEEAGGGTGTSFATALAAAAGGEEAAAAALSAGGAFAPSRNAGDAPAVMDGGEKKASLEEALKSAATETVADAASERRSRRRWTQRRREKPWLSKDKLADPQTRALEAASEYLDVVALAKAVVVCRAWREPLAGEEGRQRWMRCVRLADGVPENRRAMFYLHILYDQPCWVQKAHGSKSSERPRPGVYQECLEKAEADQEETVAAKEMQRILEEEERNGRASPSAGARAAALFRDSGGLRAVAGGCDGDGDTPAPPPRCHKWLEEIETDVLRTCPGDDAAGEDAVNEFDSVLSKNTAAAAASDGGEIGDTGTPPANESSRVRFSVSFSSFGSSNSSSTVKAVANRSSGAVAEDLGSDGRRSSTAPVQGRDSAPTEGEEVVAGGRGGSGAIVRNKFSATGGGMRDKLRRVLRAFAVYNRRVSYCQGMNFVALALLEACEGDDENAFWILAGMCENLELGGLWCQGLERLDLCFFSLERLLRRHCPSLRQHLSDEGVELSMFTSRWFVTLFTSTDVFGRGTSRKILDMFLVEGWPLLFKMSLGVLLEMRPLLEPADMEGILKVTKFPRAHLFGLRRDGSGRHIAGASFEEATQGSLCESIRAGQMVEHALLLHISGETLEQHQREYRLQKHAAPGSD</sequence>
<dbReference type="InterPro" id="IPR050302">
    <property type="entry name" value="Rab_GAP_TBC_domain"/>
</dbReference>
<dbReference type="eggNOG" id="KOG1102">
    <property type="taxonomic scope" value="Eukaryota"/>
</dbReference>
<keyword evidence="4" id="KW-1185">Reference proteome</keyword>
<feature type="compositionally biased region" description="Basic and acidic residues" evidence="1">
    <location>
        <begin position="580"/>
        <end position="594"/>
    </location>
</feature>
<dbReference type="GO" id="GO:0031267">
    <property type="term" value="F:small GTPase binding"/>
    <property type="evidence" value="ECO:0007669"/>
    <property type="project" value="TreeGrafter"/>
</dbReference>
<feature type="region of interest" description="Disordered" evidence="1">
    <location>
        <begin position="802"/>
        <end position="826"/>
    </location>
</feature>
<dbReference type="EMBL" id="FN649744">
    <property type="protein sequence ID" value="CBJ30656.1"/>
    <property type="molecule type" value="Genomic_DNA"/>
</dbReference>
<evidence type="ECO:0000313" key="4">
    <source>
        <dbReference type="Proteomes" id="UP000002630"/>
    </source>
</evidence>
<dbReference type="Pfam" id="PF00566">
    <property type="entry name" value="RabGAP-TBC"/>
    <property type="match status" value="1"/>
</dbReference>
<dbReference type="InParanoid" id="D7FQU6"/>
<feature type="compositionally biased region" description="Basic and acidic residues" evidence="1">
    <location>
        <begin position="682"/>
        <end position="694"/>
    </location>
</feature>
<dbReference type="SUPFAM" id="SSF47923">
    <property type="entry name" value="Ypt/Rab-GAP domain of gyp1p"/>
    <property type="match status" value="2"/>
</dbReference>
<gene>
    <name evidence="3" type="ORF">Esi_0208_0044</name>
</gene>
<feature type="region of interest" description="Disordered" evidence="1">
    <location>
        <begin position="882"/>
        <end position="912"/>
    </location>
</feature>
<feature type="compositionally biased region" description="Pro residues" evidence="1">
    <location>
        <begin position="735"/>
        <end position="747"/>
    </location>
</feature>
<feature type="region of interest" description="Disordered" evidence="1">
    <location>
        <begin position="86"/>
        <end position="146"/>
    </location>
</feature>
<feature type="compositionally biased region" description="Acidic residues" evidence="1">
    <location>
        <begin position="531"/>
        <end position="540"/>
    </location>
</feature>
<feature type="region of interest" description="Disordered" evidence="1">
    <location>
        <begin position="373"/>
        <end position="392"/>
    </location>
</feature>
<feature type="compositionally biased region" description="Gly residues" evidence="1">
    <location>
        <begin position="517"/>
        <end position="526"/>
    </location>
</feature>
<dbReference type="PANTHER" id="PTHR47219">
    <property type="entry name" value="RAB GTPASE-ACTIVATING PROTEIN 1-LIKE"/>
    <property type="match status" value="1"/>
</dbReference>
<feature type="region of interest" description="Disordered" evidence="1">
    <location>
        <begin position="406"/>
        <end position="446"/>
    </location>
</feature>
<evidence type="ECO:0000259" key="2">
    <source>
        <dbReference type="PROSITE" id="PS50086"/>
    </source>
</evidence>
<dbReference type="PROSITE" id="PS50086">
    <property type="entry name" value="TBC_RABGAP"/>
    <property type="match status" value="1"/>
</dbReference>
<dbReference type="STRING" id="2880.D7FQU6"/>
<feature type="compositionally biased region" description="Low complexity" evidence="1">
    <location>
        <begin position="487"/>
        <end position="516"/>
    </location>
</feature>
<protein>
    <recommendedName>
        <fullName evidence="2">Rab-GAP TBC domain-containing protein</fullName>
    </recommendedName>
</protein>
<feature type="region of interest" description="Disordered" evidence="1">
    <location>
        <begin position="304"/>
        <end position="333"/>
    </location>
</feature>
<proteinExistence type="predicted"/>
<name>D7FQU6_ECTSI</name>
<dbReference type="SMART" id="SM00164">
    <property type="entry name" value="TBC"/>
    <property type="match status" value="1"/>
</dbReference>
<dbReference type="Gene3D" id="1.10.8.270">
    <property type="entry name" value="putative rabgap domain of human tbc1 domain family member 14 like domains"/>
    <property type="match status" value="1"/>
</dbReference>
<dbReference type="EMBL" id="FN648385">
    <property type="protein sequence ID" value="CBJ30656.1"/>
    <property type="molecule type" value="Genomic_DNA"/>
</dbReference>
<reference evidence="3 4" key="1">
    <citation type="journal article" date="2010" name="Nature">
        <title>The Ectocarpus genome and the independent evolution of multicellularity in brown algae.</title>
        <authorList>
            <person name="Cock J.M."/>
            <person name="Sterck L."/>
            <person name="Rouze P."/>
            <person name="Scornet D."/>
            <person name="Allen A.E."/>
            <person name="Amoutzias G."/>
            <person name="Anthouard V."/>
            <person name="Artiguenave F."/>
            <person name="Aury J.M."/>
            <person name="Badger J.H."/>
            <person name="Beszteri B."/>
            <person name="Billiau K."/>
            <person name="Bonnet E."/>
            <person name="Bothwell J.H."/>
            <person name="Bowler C."/>
            <person name="Boyen C."/>
            <person name="Brownlee C."/>
            <person name="Carrano C.J."/>
            <person name="Charrier B."/>
            <person name="Cho G.Y."/>
            <person name="Coelho S.M."/>
            <person name="Collen J."/>
            <person name="Corre E."/>
            <person name="Da Silva C."/>
            <person name="Delage L."/>
            <person name="Delaroque N."/>
            <person name="Dittami S.M."/>
            <person name="Doulbeau S."/>
            <person name="Elias M."/>
            <person name="Farnham G."/>
            <person name="Gachon C.M."/>
            <person name="Gschloessl B."/>
            <person name="Heesch S."/>
            <person name="Jabbari K."/>
            <person name="Jubin C."/>
            <person name="Kawai H."/>
            <person name="Kimura K."/>
            <person name="Kloareg B."/>
            <person name="Kupper F.C."/>
            <person name="Lang D."/>
            <person name="Le Bail A."/>
            <person name="Leblanc C."/>
            <person name="Lerouge P."/>
            <person name="Lohr M."/>
            <person name="Lopez P.J."/>
            <person name="Martens C."/>
            <person name="Maumus F."/>
            <person name="Michel G."/>
            <person name="Miranda-Saavedra D."/>
            <person name="Morales J."/>
            <person name="Moreau H."/>
            <person name="Motomura T."/>
            <person name="Nagasato C."/>
            <person name="Napoli C.A."/>
            <person name="Nelson D.R."/>
            <person name="Nyvall-Collen P."/>
            <person name="Peters A.F."/>
            <person name="Pommier C."/>
            <person name="Potin P."/>
            <person name="Poulain J."/>
            <person name="Quesneville H."/>
            <person name="Read B."/>
            <person name="Rensing S.A."/>
            <person name="Ritter A."/>
            <person name="Rousvoal S."/>
            <person name="Samanta M."/>
            <person name="Samson G."/>
            <person name="Schroeder D.C."/>
            <person name="Segurens B."/>
            <person name="Strittmatter M."/>
            <person name="Tonon T."/>
            <person name="Tregear J.W."/>
            <person name="Valentin K."/>
            <person name="von Dassow P."/>
            <person name="Yamagishi T."/>
            <person name="Van de Peer Y."/>
            <person name="Wincker P."/>
        </authorList>
    </citation>
    <scope>NUCLEOTIDE SEQUENCE [LARGE SCALE GENOMIC DNA]</scope>
    <source>
        <strain evidence="4">Ec32 / CCAP1310/4</strain>
    </source>
</reference>
<evidence type="ECO:0000313" key="3">
    <source>
        <dbReference type="EMBL" id="CBJ30656.1"/>
    </source>
</evidence>
<evidence type="ECO:0000256" key="1">
    <source>
        <dbReference type="SAM" id="MobiDB-lite"/>
    </source>
</evidence>
<dbReference type="OrthoDB" id="294251at2759"/>
<dbReference type="Proteomes" id="UP000002630">
    <property type="component" value="Linkage Group LG19"/>
</dbReference>